<dbReference type="AlphaFoldDB" id="A0A3A6QSZ1"/>
<dbReference type="EMBL" id="QMDW01000001">
    <property type="protein sequence ID" value="RJX51759.1"/>
    <property type="molecule type" value="Genomic_DNA"/>
</dbReference>
<dbReference type="Proteomes" id="UP000281564">
    <property type="component" value="Unassembled WGS sequence"/>
</dbReference>
<reference evidence="1 2" key="1">
    <citation type="submission" date="2018-06" db="EMBL/GenBank/DDBJ databases">
        <title>Halonotius sp. F13-13 a new haloarchaeeon isolated from a solar saltern from Isla Cristina, Huelva, Spain.</title>
        <authorList>
            <person name="Duran-Viseras A."/>
            <person name="Sanchez-Porro C."/>
            <person name="Ventosa A."/>
        </authorList>
    </citation>
    <scope>NUCLEOTIDE SEQUENCE [LARGE SCALE GENOMIC DNA]</scope>
    <source>
        <strain evidence="1 2">CECT 7525</strain>
    </source>
</reference>
<sequence>MLSGNILCLIRFPTIICRLKCPDQLARRRPKGSEMWFIKPLIESRRKREIWDENKVVVSNLPIGCLSDLIR</sequence>
<keyword evidence="2" id="KW-1185">Reference proteome</keyword>
<name>A0A3A6QSZ1_9EURY</name>
<gene>
    <name evidence="1" type="ORF">DP106_00090</name>
</gene>
<organism evidence="1 2">
    <name type="scientific">Halonotius pteroides</name>
    <dbReference type="NCBI Taxonomy" id="268735"/>
    <lineage>
        <taxon>Archaea</taxon>
        <taxon>Methanobacteriati</taxon>
        <taxon>Methanobacteriota</taxon>
        <taxon>Stenosarchaea group</taxon>
        <taxon>Halobacteria</taxon>
        <taxon>Halobacteriales</taxon>
        <taxon>Haloferacaceae</taxon>
        <taxon>Halonotius</taxon>
    </lineage>
</organism>
<comment type="caution">
    <text evidence="1">The sequence shown here is derived from an EMBL/GenBank/DDBJ whole genome shotgun (WGS) entry which is preliminary data.</text>
</comment>
<accession>A0A3A6QSZ1</accession>
<proteinExistence type="predicted"/>
<evidence type="ECO:0000313" key="2">
    <source>
        <dbReference type="Proteomes" id="UP000281564"/>
    </source>
</evidence>
<protein>
    <submittedName>
        <fullName evidence="1">Uncharacterized protein</fullName>
    </submittedName>
</protein>
<evidence type="ECO:0000313" key="1">
    <source>
        <dbReference type="EMBL" id="RJX51759.1"/>
    </source>
</evidence>